<name>A0A8S5V105_9CAUD</name>
<sequence>MEISYKLCPRCKRILPLDSFSKNSSRPDGLQAYCKDCQRQQSQDYKQKRTAKRRERISNLENGNPKLKDFTPRQLMDELISRGYRGELIYTQKIKL</sequence>
<evidence type="ECO:0000313" key="1">
    <source>
        <dbReference type="EMBL" id="DAG00397.1"/>
    </source>
</evidence>
<proteinExistence type="predicted"/>
<protein>
    <submittedName>
        <fullName evidence="1">Meiotic chromosome segregation protein</fullName>
    </submittedName>
</protein>
<accession>A0A8S5V105</accession>
<reference evidence="1" key="1">
    <citation type="journal article" date="2021" name="Proc. Natl. Acad. Sci. U.S.A.">
        <title>A Catalog of Tens of Thousands of Viruses from Human Metagenomes Reveals Hidden Associations with Chronic Diseases.</title>
        <authorList>
            <person name="Tisza M.J."/>
            <person name="Buck C.B."/>
        </authorList>
    </citation>
    <scope>NUCLEOTIDE SEQUENCE</scope>
    <source>
        <strain evidence="1">Ct3r22</strain>
    </source>
</reference>
<dbReference type="EMBL" id="BK016180">
    <property type="protein sequence ID" value="DAG00397.1"/>
    <property type="molecule type" value="Genomic_DNA"/>
</dbReference>
<organism evidence="1">
    <name type="scientific">Siphoviridae sp. ct3r22</name>
    <dbReference type="NCBI Taxonomy" id="2825325"/>
    <lineage>
        <taxon>Viruses</taxon>
        <taxon>Duplodnaviria</taxon>
        <taxon>Heunggongvirae</taxon>
        <taxon>Uroviricota</taxon>
        <taxon>Caudoviricetes</taxon>
    </lineage>
</organism>